<evidence type="ECO:0000256" key="2">
    <source>
        <dbReference type="ARBA" id="ARBA00022448"/>
    </source>
</evidence>
<dbReference type="Pfam" id="PF00005">
    <property type="entry name" value="ABC_tran"/>
    <property type="match status" value="1"/>
</dbReference>
<evidence type="ECO:0000256" key="3">
    <source>
        <dbReference type="ARBA" id="ARBA00022741"/>
    </source>
</evidence>
<dbReference type="EC" id="7.6.2.9" evidence="7"/>
<comment type="subunit">
    <text evidence="7">The complex is probably composed of two ATP-binding proteins, two transmembrane proteins and a solute-binding protein.</text>
</comment>
<comment type="caution">
    <text evidence="10">The sequence shown here is derived from an EMBL/GenBank/DDBJ whole genome shotgun (WGS) entry which is preliminary data.</text>
</comment>
<reference evidence="10 11" key="1">
    <citation type="journal article" date="2016" name="Front. Microbiol.">
        <title>Comparative Genomic Analysis Reveals a Diverse Repertoire of Genes Involved in Prokaryote-Eukaryote Interactions within the Pseudovibrio Genus.</title>
        <authorList>
            <person name="Romano S."/>
            <person name="Fernandez-Guerra A."/>
            <person name="Reen F.J."/>
            <person name="Glockner F.O."/>
            <person name="Crowley S.P."/>
            <person name="O'Sullivan O."/>
            <person name="Cotter P.D."/>
            <person name="Adams C."/>
            <person name="Dobson A.D."/>
            <person name="O'Gara F."/>
        </authorList>
    </citation>
    <scope>NUCLEOTIDE SEQUENCE [LARGE SCALE GENOMIC DNA]</scope>
    <source>
        <strain evidence="10 11">Ad2</strain>
    </source>
</reference>
<keyword evidence="4 7" id="KW-0067">ATP-binding</keyword>
<comment type="similarity">
    <text evidence="1 7">Belongs to the ABC transporter superfamily.</text>
</comment>
<keyword evidence="7" id="KW-1003">Cell membrane</keyword>
<dbReference type="SMART" id="SM00382">
    <property type="entry name" value="AAA"/>
    <property type="match status" value="1"/>
</dbReference>
<keyword evidence="11" id="KW-1185">Reference proteome</keyword>
<keyword evidence="3 7" id="KW-0547">Nucleotide-binding</keyword>
<sequence>MALIEVQNITKIFGSAPKKQLAKVKEGMGKEQLLAETGHTLGLHDVSLSIEKGEIFVIMGLSGSGKSTLIRHFNRLIDPTDGHILVDGVDVMGFSIKELEEFRRHRMSMVFQRFGLMPHRTVLKNVAYGLEVQGKAKAEREKVAREWIDTVGLSGFEEQYPSQLSGGMQQRVGLARALATDADILLMDEAFSALDPLIRSQMQDQLVELQEKLHKTIVFITHDLDEALRIGDKIAILKDGVLSQVGTPPEILLEPADDYVRAFVRDVNRARVLTVGTVMQPPVMRITHDNMEKALADMRRYDEDFGYVVENKEYRGVVTQEALEEEIAKPGDSPSLYTFADDSNAVELECTLEAALPATLEAECPVAVVDEDGHLKGVLSAEGMGSVLISPDGDKFDQGEKDVSEGGAKKDKPILKEAS</sequence>
<evidence type="ECO:0000256" key="1">
    <source>
        <dbReference type="ARBA" id="ARBA00005417"/>
    </source>
</evidence>
<keyword evidence="7" id="KW-0997">Cell inner membrane</keyword>
<dbReference type="Proteomes" id="UP000076577">
    <property type="component" value="Unassembled WGS sequence"/>
</dbReference>
<dbReference type="STRING" id="989403.SAMN05421798_102103"/>
<organism evidence="10 11">
    <name type="scientific">Pseudovibrio axinellae</name>
    <dbReference type="NCBI Taxonomy" id="989403"/>
    <lineage>
        <taxon>Bacteria</taxon>
        <taxon>Pseudomonadati</taxon>
        <taxon>Pseudomonadota</taxon>
        <taxon>Alphaproteobacteria</taxon>
        <taxon>Hyphomicrobiales</taxon>
        <taxon>Stappiaceae</taxon>
        <taxon>Pseudovibrio</taxon>
    </lineage>
</organism>
<dbReference type="PANTHER" id="PTHR43869">
    <property type="entry name" value="GLYCINE BETAINE/PROLINE BETAINE TRANSPORT SYSTEM ATP-BINDING PROTEIN PROV"/>
    <property type="match status" value="1"/>
</dbReference>
<feature type="domain" description="ABC transporter" evidence="9">
    <location>
        <begin position="4"/>
        <end position="264"/>
    </location>
</feature>
<dbReference type="InterPro" id="IPR003439">
    <property type="entry name" value="ABC_transporter-like_ATP-bd"/>
</dbReference>
<dbReference type="AlphaFoldDB" id="A0A165X381"/>
<dbReference type="PROSITE" id="PS00211">
    <property type="entry name" value="ABC_TRANSPORTER_1"/>
    <property type="match status" value="1"/>
</dbReference>
<keyword evidence="10" id="KW-0378">Hydrolase</keyword>
<evidence type="ECO:0000313" key="10">
    <source>
        <dbReference type="EMBL" id="KZL17305.1"/>
    </source>
</evidence>
<feature type="compositionally biased region" description="Basic and acidic residues" evidence="8">
    <location>
        <begin position="392"/>
        <end position="419"/>
    </location>
</feature>
<dbReference type="InterPro" id="IPR027417">
    <property type="entry name" value="P-loop_NTPase"/>
</dbReference>
<dbReference type="InterPro" id="IPR046342">
    <property type="entry name" value="CBS_dom_sf"/>
</dbReference>
<dbReference type="Gene3D" id="3.40.50.300">
    <property type="entry name" value="P-loop containing nucleotide triphosphate hydrolases"/>
    <property type="match status" value="1"/>
</dbReference>
<dbReference type="PROSITE" id="PS50893">
    <property type="entry name" value="ABC_TRANSPORTER_2"/>
    <property type="match status" value="1"/>
</dbReference>
<dbReference type="RefSeq" id="WP_068007871.1">
    <property type="nucleotide sequence ID" value="NZ_FOFM01000002.1"/>
</dbReference>
<dbReference type="InterPro" id="IPR017871">
    <property type="entry name" value="ABC_transporter-like_CS"/>
</dbReference>
<comment type="catalytic activity">
    <reaction evidence="5">
        <text>a quaternary ammonium(out) + ATP + H2O = a quaternary ammonium(in) + ADP + phosphate + H(+)</text>
        <dbReference type="Rhea" id="RHEA:11036"/>
        <dbReference type="ChEBI" id="CHEBI:15377"/>
        <dbReference type="ChEBI" id="CHEBI:15378"/>
        <dbReference type="ChEBI" id="CHEBI:30616"/>
        <dbReference type="ChEBI" id="CHEBI:35267"/>
        <dbReference type="ChEBI" id="CHEBI:43474"/>
        <dbReference type="ChEBI" id="CHEBI:456216"/>
        <dbReference type="EC" id="7.6.2.9"/>
    </reaction>
    <physiologicalReaction direction="left-to-right" evidence="5">
        <dbReference type="Rhea" id="RHEA:11037"/>
    </physiologicalReaction>
</comment>
<dbReference type="PATRIC" id="fig|989403.3.peg.3399"/>
<comment type="subunit">
    <text evidence="6">The complex is probably composed of two ATP-binding proteins (TmoW), two transmembrane proteins (TmoV) and a solute-binding protein (TmoX).</text>
</comment>
<dbReference type="GO" id="GO:0005524">
    <property type="term" value="F:ATP binding"/>
    <property type="evidence" value="ECO:0007669"/>
    <property type="project" value="UniProtKB-UniRule"/>
</dbReference>
<dbReference type="FunFam" id="3.40.50.300:FF:000201">
    <property type="entry name" value="Glycine betaine/L-proline ABC transporter ATP-binding protein"/>
    <property type="match status" value="1"/>
</dbReference>
<proteinExistence type="inferred from homology"/>
<keyword evidence="2 7" id="KW-0813">Transport</keyword>
<dbReference type="GO" id="GO:0006865">
    <property type="term" value="P:amino acid transport"/>
    <property type="evidence" value="ECO:0007669"/>
    <property type="project" value="UniProtKB-UniRule"/>
</dbReference>
<keyword evidence="7" id="KW-0472">Membrane</keyword>
<dbReference type="EMBL" id="LMCB01000034">
    <property type="protein sequence ID" value="KZL17305.1"/>
    <property type="molecule type" value="Genomic_DNA"/>
</dbReference>
<dbReference type="PANTHER" id="PTHR43869:SF1">
    <property type="entry name" value="GLYCINE BETAINE_PROLINE BETAINE TRANSPORT SYSTEM ATP-BINDING PROTEIN PROV"/>
    <property type="match status" value="1"/>
</dbReference>
<dbReference type="GO" id="GO:0005886">
    <property type="term" value="C:plasma membrane"/>
    <property type="evidence" value="ECO:0007669"/>
    <property type="project" value="UniProtKB-SubCell"/>
</dbReference>
<feature type="region of interest" description="Disordered" evidence="8">
    <location>
        <begin position="389"/>
        <end position="419"/>
    </location>
</feature>
<dbReference type="GO" id="GO:0016887">
    <property type="term" value="F:ATP hydrolysis activity"/>
    <property type="evidence" value="ECO:0007669"/>
    <property type="project" value="UniProtKB-UniRule"/>
</dbReference>
<dbReference type="GO" id="GO:0031460">
    <property type="term" value="P:glycine betaine transport"/>
    <property type="evidence" value="ECO:0007669"/>
    <property type="project" value="InterPro"/>
</dbReference>
<evidence type="ECO:0000256" key="7">
    <source>
        <dbReference type="RuleBase" id="RU369116"/>
    </source>
</evidence>
<dbReference type="InterPro" id="IPR005892">
    <property type="entry name" value="Gly-betaine_transp_ATP-bd"/>
</dbReference>
<accession>A0A165X381</accession>
<dbReference type="CDD" id="cd03294">
    <property type="entry name" value="ABC_Pro_Gly_Betaine"/>
    <property type="match status" value="1"/>
</dbReference>
<dbReference type="NCBIfam" id="TIGR01186">
    <property type="entry name" value="proV"/>
    <property type="match status" value="1"/>
</dbReference>
<comment type="subcellular location">
    <subcellularLocation>
        <location evidence="7">Cell inner membrane</location>
        <topology evidence="7">Peripheral membrane protein</topology>
    </subcellularLocation>
</comment>
<evidence type="ECO:0000256" key="6">
    <source>
        <dbReference type="ARBA" id="ARBA00061968"/>
    </source>
</evidence>
<dbReference type="InterPro" id="IPR051921">
    <property type="entry name" value="ABC_osmolyte_uptake_ATP-bind"/>
</dbReference>
<dbReference type="OrthoDB" id="9802264at2"/>
<protein>
    <recommendedName>
        <fullName evidence="7">Quaternary amine transport ATP-binding protein</fullName>
        <ecNumber evidence="7">7.6.2.9</ecNumber>
    </recommendedName>
</protein>
<dbReference type="GO" id="GO:0015418">
    <property type="term" value="F:ABC-type quaternary ammonium compound transporting activity"/>
    <property type="evidence" value="ECO:0007669"/>
    <property type="project" value="UniProtKB-EC"/>
</dbReference>
<dbReference type="SUPFAM" id="SSF52540">
    <property type="entry name" value="P-loop containing nucleoside triphosphate hydrolases"/>
    <property type="match status" value="1"/>
</dbReference>
<gene>
    <name evidence="10" type="primary">gbuA</name>
    <name evidence="10" type="ORF">PsAD2_03174</name>
</gene>
<dbReference type="GO" id="GO:0006970">
    <property type="term" value="P:response to osmotic stress"/>
    <property type="evidence" value="ECO:0007669"/>
    <property type="project" value="UniProtKB-ARBA"/>
</dbReference>
<dbReference type="InterPro" id="IPR003593">
    <property type="entry name" value="AAA+_ATPase"/>
</dbReference>
<evidence type="ECO:0000256" key="4">
    <source>
        <dbReference type="ARBA" id="ARBA00022840"/>
    </source>
</evidence>
<dbReference type="SUPFAM" id="SSF54631">
    <property type="entry name" value="CBS-domain pair"/>
    <property type="match status" value="1"/>
</dbReference>
<evidence type="ECO:0000313" key="11">
    <source>
        <dbReference type="Proteomes" id="UP000076577"/>
    </source>
</evidence>
<evidence type="ECO:0000256" key="5">
    <source>
        <dbReference type="ARBA" id="ARBA00051811"/>
    </source>
</evidence>
<evidence type="ECO:0000256" key="8">
    <source>
        <dbReference type="SAM" id="MobiDB-lite"/>
    </source>
</evidence>
<evidence type="ECO:0000259" key="9">
    <source>
        <dbReference type="PROSITE" id="PS50893"/>
    </source>
</evidence>
<name>A0A165X381_9HYPH</name>